<dbReference type="SUPFAM" id="SSF52980">
    <property type="entry name" value="Restriction endonuclease-like"/>
    <property type="match status" value="1"/>
</dbReference>
<proteinExistence type="predicted"/>
<dbReference type="InterPro" id="IPR007569">
    <property type="entry name" value="DUF559"/>
</dbReference>
<protein>
    <submittedName>
        <fullName evidence="2">Endonuclease domain-containing protein</fullName>
    </submittedName>
</protein>
<name>A0A5C5GFM6_9RHOB</name>
<dbReference type="OrthoDB" id="9798754at2"/>
<dbReference type="PANTHER" id="PTHR38590">
    <property type="entry name" value="BLL0828 PROTEIN"/>
    <property type="match status" value="1"/>
</dbReference>
<keyword evidence="3" id="KW-1185">Reference proteome</keyword>
<dbReference type="RefSeq" id="WP_140193697.1">
    <property type="nucleotide sequence ID" value="NZ_CP065915.1"/>
</dbReference>
<evidence type="ECO:0000313" key="3">
    <source>
        <dbReference type="Proteomes" id="UP000314011"/>
    </source>
</evidence>
<reference evidence="2 3" key="1">
    <citation type="submission" date="2019-06" db="EMBL/GenBank/DDBJ databases">
        <title>Genome of new Rhodobacteraceae sp. SM1903.</title>
        <authorList>
            <person name="Ren X."/>
        </authorList>
    </citation>
    <scope>NUCLEOTIDE SEQUENCE [LARGE SCALE GENOMIC DNA]</scope>
    <source>
        <strain evidence="2 3">SM1903</strain>
    </source>
</reference>
<comment type="caution">
    <text evidence="2">The sequence shown here is derived from an EMBL/GenBank/DDBJ whole genome shotgun (WGS) entry which is preliminary data.</text>
</comment>
<dbReference type="Gene3D" id="3.40.960.10">
    <property type="entry name" value="VSR Endonuclease"/>
    <property type="match status" value="1"/>
</dbReference>
<gene>
    <name evidence="2" type="ORF">FHY64_06980</name>
</gene>
<dbReference type="GO" id="GO:0004519">
    <property type="term" value="F:endonuclease activity"/>
    <property type="evidence" value="ECO:0007669"/>
    <property type="project" value="UniProtKB-KW"/>
</dbReference>
<accession>A0A5C5GFM6</accession>
<dbReference type="AlphaFoldDB" id="A0A5C5GFM6"/>
<feature type="domain" description="DUF559" evidence="1">
    <location>
        <begin position="8"/>
        <end position="109"/>
    </location>
</feature>
<keyword evidence="2" id="KW-0378">Hydrolase</keyword>
<organism evidence="2 3">
    <name type="scientific">Pelagovum pacificum</name>
    <dbReference type="NCBI Taxonomy" id="2588711"/>
    <lineage>
        <taxon>Bacteria</taxon>
        <taxon>Pseudomonadati</taxon>
        <taxon>Pseudomonadota</taxon>
        <taxon>Alphaproteobacteria</taxon>
        <taxon>Rhodobacterales</taxon>
        <taxon>Paracoccaceae</taxon>
        <taxon>Pelagovum</taxon>
    </lineage>
</organism>
<dbReference type="EMBL" id="VFFF01000001">
    <property type="protein sequence ID" value="TNY33014.1"/>
    <property type="molecule type" value="Genomic_DNA"/>
</dbReference>
<dbReference type="Proteomes" id="UP000314011">
    <property type="component" value="Unassembled WGS sequence"/>
</dbReference>
<sequence length="114" mass="13066">MRQTDLSTSRARQMRQDMTPAERLLWYHLRNRRLLGLKFRRQTPLGPFIADFYCAEARLVVEADGGGHGTPRDGWRDAWLGQQGIATLRLWNNDILPDPGPALTRIAEVARARI</sequence>
<dbReference type="Pfam" id="PF04480">
    <property type="entry name" value="DUF559"/>
    <property type="match status" value="1"/>
</dbReference>
<dbReference type="CDD" id="cd01038">
    <property type="entry name" value="Endonuclease_DUF559"/>
    <property type="match status" value="1"/>
</dbReference>
<evidence type="ECO:0000259" key="1">
    <source>
        <dbReference type="Pfam" id="PF04480"/>
    </source>
</evidence>
<evidence type="ECO:0000313" key="2">
    <source>
        <dbReference type="EMBL" id="TNY33014.1"/>
    </source>
</evidence>
<dbReference type="PANTHER" id="PTHR38590:SF1">
    <property type="entry name" value="BLL0828 PROTEIN"/>
    <property type="match status" value="1"/>
</dbReference>
<keyword evidence="2" id="KW-0540">Nuclease</keyword>
<dbReference type="InterPro" id="IPR047216">
    <property type="entry name" value="Endonuclease_DUF559_bact"/>
</dbReference>
<dbReference type="InterPro" id="IPR011335">
    <property type="entry name" value="Restrct_endonuc-II-like"/>
</dbReference>
<keyword evidence="2" id="KW-0255">Endonuclease</keyword>